<gene>
    <name evidence="2" type="ORF">GXP67_01080</name>
</gene>
<proteinExistence type="predicted"/>
<dbReference type="AlphaFoldDB" id="A0A6C0GBP6"/>
<organism evidence="2 3">
    <name type="scientific">Rhodocytophaga rosea</name>
    <dbReference type="NCBI Taxonomy" id="2704465"/>
    <lineage>
        <taxon>Bacteria</taxon>
        <taxon>Pseudomonadati</taxon>
        <taxon>Bacteroidota</taxon>
        <taxon>Cytophagia</taxon>
        <taxon>Cytophagales</taxon>
        <taxon>Rhodocytophagaceae</taxon>
        <taxon>Rhodocytophaga</taxon>
    </lineage>
</organism>
<evidence type="ECO:0000313" key="2">
    <source>
        <dbReference type="EMBL" id="QHT65366.1"/>
    </source>
</evidence>
<keyword evidence="3" id="KW-1185">Reference proteome</keyword>
<reference evidence="2 3" key="1">
    <citation type="submission" date="2020-01" db="EMBL/GenBank/DDBJ databases">
        <authorList>
            <person name="Kim M.K."/>
        </authorList>
    </citation>
    <scope>NUCLEOTIDE SEQUENCE [LARGE SCALE GENOMIC DNA]</scope>
    <source>
        <strain evidence="2 3">172606-1</strain>
    </source>
</reference>
<protein>
    <submittedName>
        <fullName evidence="2">Uncharacterized protein</fullName>
    </submittedName>
</protein>
<evidence type="ECO:0000313" key="3">
    <source>
        <dbReference type="Proteomes" id="UP000480178"/>
    </source>
</evidence>
<sequence length="285" mass="32793">MEENMHSLLPDESDDVNHNSGQHQEEIHFLNEDTSQNFLEDEHSLYSTPPAENAHFLEMYKKIVGIELLAEDEEIKQLIRQFEAESLLNLQQLDISISELVYNGTLLSLSSLIPAKVGIQLTGLVQPLVLLIQPGLTDAHVIHLTPTPYAKCLSPIPLTLTQQDAIKGTAPFFMFKRVVDGVQSQTFEYKRNELWDTLTLSVSIQKKLFKELMEVIKYKPLEAEKWVQNQYWTTERSEKAVKIIDCIFPVQLGLFTGLHLLFYPFECLHRFPHLQATVQSRLFEQ</sequence>
<dbReference type="RefSeq" id="WP_162441453.1">
    <property type="nucleotide sequence ID" value="NZ_CP048222.1"/>
</dbReference>
<accession>A0A6C0GBP6</accession>
<name>A0A6C0GBP6_9BACT</name>
<dbReference type="EMBL" id="CP048222">
    <property type="protein sequence ID" value="QHT65366.1"/>
    <property type="molecule type" value="Genomic_DNA"/>
</dbReference>
<evidence type="ECO:0000256" key="1">
    <source>
        <dbReference type="SAM" id="MobiDB-lite"/>
    </source>
</evidence>
<dbReference type="Proteomes" id="UP000480178">
    <property type="component" value="Chromosome"/>
</dbReference>
<dbReference type="KEGG" id="rhoz:GXP67_01080"/>
<feature type="region of interest" description="Disordered" evidence="1">
    <location>
        <begin position="1"/>
        <end position="23"/>
    </location>
</feature>